<dbReference type="RefSeq" id="WP_245845452.1">
    <property type="nucleotide sequence ID" value="NZ_LT592170.1"/>
</dbReference>
<dbReference type="EMBL" id="FLMQ01000045">
    <property type="protein sequence ID" value="SBP86900.1"/>
    <property type="molecule type" value="Genomic_DNA"/>
</dbReference>
<sequence length="208" mass="23169">MNTTTPSLAAAFGKLPKPDIRVGDEWLFLTRTLDDSDAKDAGLLMRSRVVAMLDAGRIQIEVKNGDAADTPWLKNIYSDQFDLLSREMVPGEAITYTPAFPQFRFPMSPGEAWAQTITQSQPEWELHAQIGVDVTVEAEDIVQVPAGTFKTLRLLGRYTTPNATVTTHYWYAPAAGRAVKGIEDTLAKINDSRVRVQYELQSLNRLRA</sequence>
<accession>A0A238D124</accession>
<reference evidence="1 2" key="1">
    <citation type="submission" date="2016-06" db="EMBL/GenBank/DDBJ databases">
        <authorList>
            <person name="Kjaerup R.B."/>
            <person name="Dalgaard T.S."/>
            <person name="Juul-Madsen H.R."/>
        </authorList>
    </citation>
    <scope>NUCLEOTIDE SEQUENCE [LARGE SCALE GENOMIC DNA]</scope>
    <source>
        <strain evidence="1 2">DSM 16361</strain>
    </source>
</reference>
<evidence type="ECO:0000313" key="1">
    <source>
        <dbReference type="EMBL" id="SBP86900.1"/>
    </source>
</evidence>
<keyword evidence="2" id="KW-1185">Reference proteome</keyword>
<gene>
    <name evidence="1" type="ORF">THIARS_50148</name>
</gene>
<dbReference type="Proteomes" id="UP000214566">
    <property type="component" value="Unassembled WGS sequence"/>
</dbReference>
<dbReference type="AlphaFoldDB" id="A0A238D124"/>
<proteinExistence type="predicted"/>
<name>A0A238D124_THIDL</name>
<organism evidence="1 2">
    <name type="scientific">Thiomonas delicata</name>
    <name type="common">Thiomonas cuprina</name>
    <dbReference type="NCBI Taxonomy" id="364030"/>
    <lineage>
        <taxon>Bacteria</taxon>
        <taxon>Pseudomonadati</taxon>
        <taxon>Pseudomonadota</taxon>
        <taxon>Betaproteobacteria</taxon>
        <taxon>Burkholderiales</taxon>
        <taxon>Thiomonas</taxon>
    </lineage>
</organism>
<evidence type="ECO:0000313" key="2">
    <source>
        <dbReference type="Proteomes" id="UP000214566"/>
    </source>
</evidence>
<protein>
    <submittedName>
        <fullName evidence="1">Uncharacterized protein</fullName>
    </submittedName>
</protein>
<dbReference type="Gene3D" id="2.40.360.20">
    <property type="match status" value="1"/>
</dbReference>